<feature type="repeat" description="ANK" evidence="2">
    <location>
        <begin position="651"/>
        <end position="683"/>
    </location>
</feature>
<dbReference type="SMART" id="SM00248">
    <property type="entry name" value="ANK"/>
    <property type="match status" value="2"/>
</dbReference>
<evidence type="ECO:0000259" key="3">
    <source>
        <dbReference type="Pfam" id="PF22939"/>
    </source>
</evidence>
<dbReference type="VEuPathDB" id="FungiDB:FOMG_16020"/>
<dbReference type="Pfam" id="PF24883">
    <property type="entry name" value="NPHP3_N"/>
    <property type="match status" value="1"/>
</dbReference>
<dbReference type="SUPFAM" id="SSF48403">
    <property type="entry name" value="Ankyrin repeat"/>
    <property type="match status" value="1"/>
</dbReference>
<dbReference type="Proteomes" id="UP000030703">
    <property type="component" value="Unassembled WGS sequence"/>
</dbReference>
<evidence type="ECO:0000256" key="1">
    <source>
        <dbReference type="ARBA" id="ARBA00022737"/>
    </source>
</evidence>
<proteinExistence type="predicted"/>
<evidence type="ECO:0000256" key="2">
    <source>
        <dbReference type="PROSITE-ProRule" id="PRU00023"/>
    </source>
</evidence>
<gene>
    <name evidence="5" type="ORF">FOMG_16020</name>
</gene>
<dbReference type="InterPro" id="IPR056884">
    <property type="entry name" value="NPHP3-like_N"/>
</dbReference>
<dbReference type="EMBL" id="JH659349">
    <property type="protein sequence ID" value="EXK27471.1"/>
    <property type="molecule type" value="Genomic_DNA"/>
</dbReference>
<feature type="domain" description="GPI inositol-deacylase winged helix" evidence="3">
    <location>
        <begin position="461"/>
        <end position="553"/>
    </location>
</feature>
<evidence type="ECO:0000313" key="5">
    <source>
        <dbReference type="EMBL" id="EXK27471.1"/>
    </source>
</evidence>
<feature type="repeat" description="ANK" evidence="2">
    <location>
        <begin position="687"/>
        <end position="719"/>
    </location>
</feature>
<dbReference type="InterPro" id="IPR054471">
    <property type="entry name" value="GPIID_WHD"/>
</dbReference>
<dbReference type="AlphaFoldDB" id="X0A2I6"/>
<dbReference type="Gene3D" id="3.40.50.300">
    <property type="entry name" value="P-loop containing nucleotide triphosphate hydrolases"/>
    <property type="match status" value="1"/>
</dbReference>
<reference evidence="5" key="1">
    <citation type="submission" date="2012-04" db="EMBL/GenBank/DDBJ databases">
        <title>The Genome Sequence of Fusarium oxysporum melonis.</title>
        <authorList>
            <consortium name="The Broad Institute Genome Sequencing Platform"/>
            <person name="Ma L.-J."/>
            <person name="Gale L.R."/>
            <person name="Schwartz D.C."/>
            <person name="Zhou S."/>
            <person name="Corby-Kistler H."/>
            <person name="Young S.K."/>
            <person name="Zeng Q."/>
            <person name="Gargeya S."/>
            <person name="Fitzgerald M."/>
            <person name="Haas B."/>
            <person name="Abouelleil A."/>
            <person name="Alvarado L."/>
            <person name="Arachchi H.M."/>
            <person name="Berlin A."/>
            <person name="Brown A."/>
            <person name="Chapman S.B."/>
            <person name="Chen Z."/>
            <person name="Dunbar C."/>
            <person name="Freedman E."/>
            <person name="Gearin G."/>
            <person name="Goldberg J."/>
            <person name="Griggs A."/>
            <person name="Gujja S."/>
            <person name="Heiman D."/>
            <person name="Howarth C."/>
            <person name="Larson L."/>
            <person name="Lui A."/>
            <person name="MacDonald P.J.P."/>
            <person name="Montmayeur A."/>
            <person name="Murphy C."/>
            <person name="Neiman D."/>
            <person name="Pearson M."/>
            <person name="Priest M."/>
            <person name="Roberts A."/>
            <person name="Saif S."/>
            <person name="Shea T."/>
            <person name="Shenoy N."/>
            <person name="Sisk P."/>
            <person name="Stolte C."/>
            <person name="Sykes S."/>
            <person name="Wortman J."/>
            <person name="Nusbaum C."/>
            <person name="Birren B."/>
        </authorList>
    </citation>
    <scope>NUCLEOTIDE SEQUENCE</scope>
    <source>
        <strain evidence="5">26406</strain>
    </source>
</reference>
<evidence type="ECO:0000259" key="4">
    <source>
        <dbReference type="Pfam" id="PF24883"/>
    </source>
</evidence>
<dbReference type="Pfam" id="PF22939">
    <property type="entry name" value="WHD_GPIID"/>
    <property type="match status" value="1"/>
</dbReference>
<dbReference type="PANTHER" id="PTHR10039:SF16">
    <property type="entry name" value="GPI INOSITOL-DEACYLASE"/>
    <property type="match status" value="1"/>
</dbReference>
<dbReference type="Pfam" id="PF12796">
    <property type="entry name" value="Ank_2"/>
    <property type="match status" value="1"/>
</dbReference>
<reference evidence="5" key="2">
    <citation type="submission" date="2012-05" db="EMBL/GenBank/DDBJ databases">
        <title>Annotation of the Genome Sequence of Fusarium oxysporum f. sp. melonis 26406.</title>
        <authorList>
            <consortium name="The Broad Institute Genomics Platform"/>
            <person name="Ma L.-J."/>
            <person name="Corby-Kistler H."/>
            <person name="Broz K."/>
            <person name="Gale L.R."/>
            <person name="Jonkers W."/>
            <person name="O'Donnell K."/>
            <person name="Ploetz R."/>
            <person name="Steinberg C."/>
            <person name="Schwartz D.C."/>
            <person name="VanEtten H."/>
            <person name="Zhou S."/>
            <person name="Young S.K."/>
            <person name="Zeng Q."/>
            <person name="Gargeya S."/>
            <person name="Fitzgerald M."/>
            <person name="Abouelleil A."/>
            <person name="Alvarado L."/>
            <person name="Chapman S.B."/>
            <person name="Gainer-Dewar J."/>
            <person name="Goldberg J."/>
            <person name="Griggs A."/>
            <person name="Gujja S."/>
            <person name="Hansen M."/>
            <person name="Howarth C."/>
            <person name="Imamovic A."/>
            <person name="Ireland A."/>
            <person name="Larimer J."/>
            <person name="McCowan C."/>
            <person name="Murphy C."/>
            <person name="Pearson M."/>
            <person name="Poon T.W."/>
            <person name="Priest M."/>
            <person name="Roberts A."/>
            <person name="Saif S."/>
            <person name="Shea T."/>
            <person name="Sykes S."/>
            <person name="Wortman J."/>
            <person name="Nusbaum C."/>
            <person name="Birren B."/>
        </authorList>
    </citation>
    <scope>NUCLEOTIDE SEQUENCE</scope>
    <source>
        <strain evidence="5">26406</strain>
    </source>
</reference>
<dbReference type="PROSITE" id="PS50088">
    <property type="entry name" value="ANK_REPEAT"/>
    <property type="match status" value="2"/>
</dbReference>
<organism evidence="5">
    <name type="scientific">Fusarium oxysporum f. sp. melonis 26406</name>
    <dbReference type="NCBI Taxonomy" id="1089452"/>
    <lineage>
        <taxon>Eukaryota</taxon>
        <taxon>Fungi</taxon>
        <taxon>Dikarya</taxon>
        <taxon>Ascomycota</taxon>
        <taxon>Pezizomycotina</taxon>
        <taxon>Sordariomycetes</taxon>
        <taxon>Hypocreomycetidae</taxon>
        <taxon>Hypocreales</taxon>
        <taxon>Nectriaceae</taxon>
        <taxon>Fusarium</taxon>
        <taxon>Fusarium oxysporum species complex</taxon>
    </lineage>
</organism>
<keyword evidence="1" id="KW-0677">Repeat</keyword>
<sequence length="754" mass="85349">MAEAVAALEVAGAIGDVVRRLYKYISAVKSAKEEILKLKMELSALKVPLEYFNIQSQSDLGLLPNGQVQGMLRLTRDTLLSMQKKLDLAPSGFGHAIAILAWPFHSSDVAKYLLTLERSKTWFTMVIMCHSKETLSSLYAEIQRLSSAIQDDIASRKTDIMLKEVDEVVKWLAPVNSAEELTRAHKDRVNGTCQWIWDSNLTAWQDSSGPSTQPLFWITGKSGSGKTILLSSILDELQLRCVTDEATRKGVGFHCCSLDVAASQLTSNVFGSIFAQIATTHLEVVEYFQPMRKAGTMLMPQNNLTVHQIQEAMQFVLNRFDRFYLMIDALNETPHSDEVVETLISLCEQNANLRVLVTSTREPVQGQGLIFLKRMSERAVNSDIEKYVQQRLLTEGRFKSLDPTIQSEVKHRIVISFRWAKLCMDQLSRYRTARDMKAMLNDIPTTLNEMYAAMLSRIPAEDRRIAREALTWLCFSLRPLRLHELAEAVILCEDDTFLDNDARLADPVVLLEICQGLIYSNYDELTLAHDSIRTFLLSDWIRESKLVSEFAVDTASAHRKIMRKCLTYLSLNEFASGPVSTEHQLDARFVNYPLLCYASQMWPIHSERFDLQSEDENDILAFFNTKGNPNSGTFGTWVQLLLKTLDLDTVDRTEPLYYAASYNMVQILKILLRPGNSVDINKGGGRYLSTPLFVAVWRGNLEAAKLLYKAGADPRLRDSKSSSDSYKMAVRRHLDELVEIFTSSAIPLENEETQ</sequence>
<accession>X0A2I6</accession>
<dbReference type="HOGENOM" id="CLU_000288_34_23_1"/>
<dbReference type="SUPFAM" id="SSF52540">
    <property type="entry name" value="P-loop containing nucleoside triphosphate hydrolases"/>
    <property type="match status" value="1"/>
</dbReference>
<name>X0A2I6_FUSOX</name>
<feature type="domain" description="Nephrocystin 3-like N-terminal" evidence="4">
    <location>
        <begin position="191"/>
        <end position="359"/>
    </location>
</feature>
<dbReference type="InterPro" id="IPR002110">
    <property type="entry name" value="Ankyrin_rpt"/>
</dbReference>
<keyword evidence="2" id="KW-0040">ANK repeat</keyword>
<dbReference type="OrthoDB" id="1577640at2759"/>
<dbReference type="Gene3D" id="1.25.40.20">
    <property type="entry name" value="Ankyrin repeat-containing domain"/>
    <property type="match status" value="1"/>
</dbReference>
<dbReference type="PROSITE" id="PS50297">
    <property type="entry name" value="ANK_REP_REGION"/>
    <property type="match status" value="1"/>
</dbReference>
<dbReference type="InterPro" id="IPR027417">
    <property type="entry name" value="P-loop_NTPase"/>
</dbReference>
<dbReference type="PANTHER" id="PTHR10039">
    <property type="entry name" value="AMELOGENIN"/>
    <property type="match status" value="1"/>
</dbReference>
<dbReference type="InterPro" id="IPR036770">
    <property type="entry name" value="Ankyrin_rpt-contain_sf"/>
</dbReference>
<protein>
    <submittedName>
        <fullName evidence="5">Uncharacterized protein</fullName>
    </submittedName>
</protein>